<keyword evidence="4" id="KW-1185">Reference proteome</keyword>
<dbReference type="EMBL" id="FN649760">
    <property type="protein sequence ID" value="CBJ48920.1"/>
    <property type="molecule type" value="Genomic_DNA"/>
</dbReference>
<sequence>MPPASRGRTAPPRPSGAGGFLPRFVAGAGRLNRRGEPGRAGSGGWGRLALAGLVLVLVVAFATRPLGRQPDAGSIGFTKPKLDHPTMPVRDGGSRFSQHGLLGNRNNIETETASGGGSADGGDALSGEGGSADGSKEGSDNDGADDAWGSDGAGLGPGAPGFPLGEDDIHVVFSSDCTNYQAWQAVVLFHSAILSGHTGPITQLISGCSDEEQAEAESRHEVVRHSPKHKLFFTPGFVTKNPETGEPYPYMNKPNAMQIWLDQTEVEETIVALIDPDFIFLKPLTTWLSPTETVVKGDGLSLEGLKLENGGWVRKGYPAGQRFGLPNWTHWDLSNICPDDALCATTSTTAAKRYYDLIPPYLAHQDDWRRLLPEWVAQAPKVYEMYPSLLAEQTAYATAAATLDMKHYRINNYAIENEKVDYELWDPVDHQMDNVCDIGIEPRDIKSRNVRSFDRLPNFIHYCHMYRVGQWLFNKRRYRKESDYDQLQCDTPMLETPPMNIQESTYKMHPGARYESITPRSAKRNAFVLCMATRFVNSALRHFKGRMCAEGFPNLDYTVRIA</sequence>
<gene>
    <name evidence="3" type="ORF">Esi_0057_0106</name>
</gene>
<dbReference type="STRING" id="2880.D7G4L7"/>
<feature type="transmembrane region" description="Helical" evidence="2">
    <location>
        <begin position="44"/>
        <end position="62"/>
    </location>
</feature>
<proteinExistence type="predicted"/>
<dbReference type="InParanoid" id="D7G4L7"/>
<reference evidence="3 4" key="1">
    <citation type="journal article" date="2010" name="Nature">
        <title>The Ectocarpus genome and the independent evolution of multicellularity in brown algae.</title>
        <authorList>
            <person name="Cock J.M."/>
            <person name="Sterck L."/>
            <person name="Rouze P."/>
            <person name="Scornet D."/>
            <person name="Allen A.E."/>
            <person name="Amoutzias G."/>
            <person name="Anthouard V."/>
            <person name="Artiguenave F."/>
            <person name="Aury J.M."/>
            <person name="Badger J.H."/>
            <person name="Beszteri B."/>
            <person name="Billiau K."/>
            <person name="Bonnet E."/>
            <person name="Bothwell J.H."/>
            <person name="Bowler C."/>
            <person name="Boyen C."/>
            <person name="Brownlee C."/>
            <person name="Carrano C.J."/>
            <person name="Charrier B."/>
            <person name="Cho G.Y."/>
            <person name="Coelho S.M."/>
            <person name="Collen J."/>
            <person name="Corre E."/>
            <person name="Da Silva C."/>
            <person name="Delage L."/>
            <person name="Delaroque N."/>
            <person name="Dittami S.M."/>
            <person name="Doulbeau S."/>
            <person name="Elias M."/>
            <person name="Farnham G."/>
            <person name="Gachon C.M."/>
            <person name="Gschloessl B."/>
            <person name="Heesch S."/>
            <person name="Jabbari K."/>
            <person name="Jubin C."/>
            <person name="Kawai H."/>
            <person name="Kimura K."/>
            <person name="Kloareg B."/>
            <person name="Kupper F.C."/>
            <person name="Lang D."/>
            <person name="Le Bail A."/>
            <person name="Leblanc C."/>
            <person name="Lerouge P."/>
            <person name="Lohr M."/>
            <person name="Lopez P.J."/>
            <person name="Martens C."/>
            <person name="Maumus F."/>
            <person name="Michel G."/>
            <person name="Miranda-Saavedra D."/>
            <person name="Morales J."/>
            <person name="Moreau H."/>
            <person name="Motomura T."/>
            <person name="Nagasato C."/>
            <person name="Napoli C.A."/>
            <person name="Nelson D.R."/>
            <person name="Nyvall-Collen P."/>
            <person name="Peters A.F."/>
            <person name="Pommier C."/>
            <person name="Potin P."/>
            <person name="Poulain J."/>
            <person name="Quesneville H."/>
            <person name="Read B."/>
            <person name="Rensing S.A."/>
            <person name="Ritter A."/>
            <person name="Rousvoal S."/>
            <person name="Samanta M."/>
            <person name="Samson G."/>
            <person name="Schroeder D.C."/>
            <person name="Segurens B."/>
            <person name="Strittmatter M."/>
            <person name="Tonon T."/>
            <person name="Tregear J.W."/>
            <person name="Valentin K."/>
            <person name="von Dassow P."/>
            <person name="Yamagishi T."/>
            <person name="Van de Peer Y."/>
            <person name="Wincker P."/>
        </authorList>
    </citation>
    <scope>NUCLEOTIDE SEQUENCE [LARGE SCALE GENOMIC DNA]</scope>
    <source>
        <strain evidence="4">Ec32 / CCAP1310/4</strain>
    </source>
</reference>
<evidence type="ECO:0000256" key="1">
    <source>
        <dbReference type="SAM" id="MobiDB-lite"/>
    </source>
</evidence>
<dbReference type="eggNOG" id="ENOG502QQG8">
    <property type="taxonomic scope" value="Eukaryota"/>
</dbReference>
<accession>D7G4L7</accession>
<dbReference type="Proteomes" id="UP000002630">
    <property type="component" value="Unassembled WGS sequence"/>
</dbReference>
<dbReference type="PANTHER" id="PTHR31485">
    <property type="entry name" value="PEPTIDYL SERINE ALPHA-GALACTOSYLTRANSFERASE"/>
    <property type="match status" value="1"/>
</dbReference>
<dbReference type="OrthoDB" id="2015991at2759"/>
<organism evidence="3 4">
    <name type="scientific">Ectocarpus siliculosus</name>
    <name type="common">Brown alga</name>
    <name type="synonym">Conferva siliculosa</name>
    <dbReference type="NCBI Taxonomy" id="2880"/>
    <lineage>
        <taxon>Eukaryota</taxon>
        <taxon>Sar</taxon>
        <taxon>Stramenopiles</taxon>
        <taxon>Ochrophyta</taxon>
        <taxon>PX clade</taxon>
        <taxon>Phaeophyceae</taxon>
        <taxon>Ectocarpales</taxon>
        <taxon>Ectocarpaceae</taxon>
        <taxon>Ectocarpus</taxon>
    </lineage>
</organism>
<evidence type="ECO:0000256" key="2">
    <source>
        <dbReference type="SAM" id="Phobius"/>
    </source>
</evidence>
<dbReference type="InterPro" id="IPR044845">
    <property type="entry name" value="HPAT/SRGT1-like"/>
</dbReference>
<evidence type="ECO:0000313" key="3">
    <source>
        <dbReference type="EMBL" id="CBJ48920.1"/>
    </source>
</evidence>
<keyword evidence="2" id="KW-0472">Membrane</keyword>
<dbReference type="PANTHER" id="PTHR31485:SF7">
    <property type="entry name" value="PEPTIDYL SERINE ALPHA-GALACTOSYLTRANSFERASE"/>
    <property type="match status" value="1"/>
</dbReference>
<name>D7G4L7_ECTSI</name>
<evidence type="ECO:0000313" key="4">
    <source>
        <dbReference type="Proteomes" id="UP000002630"/>
    </source>
</evidence>
<dbReference type="GO" id="GO:0016757">
    <property type="term" value="F:glycosyltransferase activity"/>
    <property type="evidence" value="ECO:0007669"/>
    <property type="project" value="InterPro"/>
</dbReference>
<feature type="region of interest" description="Disordered" evidence="1">
    <location>
        <begin position="1"/>
        <end position="21"/>
    </location>
</feature>
<keyword evidence="2" id="KW-1133">Transmembrane helix</keyword>
<feature type="region of interest" description="Disordered" evidence="1">
    <location>
        <begin position="68"/>
        <end position="161"/>
    </location>
</feature>
<protein>
    <submittedName>
        <fullName evidence="3">Uncharacterized protein</fullName>
    </submittedName>
</protein>
<dbReference type="AlphaFoldDB" id="D7G4L7"/>
<keyword evidence="2" id="KW-0812">Transmembrane</keyword>